<evidence type="ECO:0000256" key="7">
    <source>
        <dbReference type="ARBA" id="ARBA00022833"/>
    </source>
</evidence>
<evidence type="ECO:0000256" key="1">
    <source>
        <dbReference type="ARBA" id="ARBA00022515"/>
    </source>
</evidence>
<feature type="binding site" evidence="12">
    <location>
        <position position="369"/>
    </location>
    <ligand>
        <name>Zn(2+)</name>
        <dbReference type="ChEBI" id="CHEBI:29105"/>
        <label>1</label>
    </ligand>
</feature>
<keyword evidence="2 12" id="KW-0235">DNA replication</keyword>
<comment type="subunit">
    <text evidence="12">Component of the replication restart primosome.</text>
</comment>
<dbReference type="InterPro" id="IPR041236">
    <property type="entry name" value="PriA_C"/>
</dbReference>
<evidence type="ECO:0000256" key="6">
    <source>
        <dbReference type="ARBA" id="ARBA00022806"/>
    </source>
</evidence>
<accession>A0AAI9AJ03</accession>
<keyword evidence="1 12" id="KW-0639">Primosome</keyword>
<dbReference type="GO" id="GO:0006270">
    <property type="term" value="P:DNA replication initiation"/>
    <property type="evidence" value="ECO:0007669"/>
    <property type="project" value="TreeGrafter"/>
</dbReference>
<evidence type="ECO:0000313" key="16">
    <source>
        <dbReference type="Proteomes" id="UP000003288"/>
    </source>
</evidence>
<dbReference type="Gene3D" id="3.40.50.300">
    <property type="entry name" value="P-loop containing nucleotide triphosphate hydrolases"/>
    <property type="match status" value="2"/>
</dbReference>
<evidence type="ECO:0000313" key="15">
    <source>
        <dbReference type="EMBL" id="EDM24354.1"/>
    </source>
</evidence>
<dbReference type="Pfam" id="PF17764">
    <property type="entry name" value="PriA_3primeBD"/>
    <property type="match status" value="1"/>
</dbReference>
<evidence type="ECO:0000256" key="8">
    <source>
        <dbReference type="ARBA" id="ARBA00022840"/>
    </source>
</evidence>
<dbReference type="PROSITE" id="PS51194">
    <property type="entry name" value="HELICASE_CTER"/>
    <property type="match status" value="1"/>
</dbReference>
<feature type="domain" description="Helicase C-terminal" evidence="14">
    <location>
        <begin position="360"/>
        <end position="543"/>
    </location>
</feature>
<dbReference type="RefSeq" id="WP_007473205.1">
    <property type="nucleotide sequence ID" value="NZ_ABCJ01000001.1"/>
</dbReference>
<evidence type="ECO:0000256" key="10">
    <source>
        <dbReference type="ARBA" id="ARBA00023235"/>
    </source>
</evidence>
<dbReference type="EC" id="5.6.2.4" evidence="12"/>
<dbReference type="Proteomes" id="UP000003288">
    <property type="component" value="Unassembled WGS sequence"/>
</dbReference>
<dbReference type="InterPro" id="IPR001650">
    <property type="entry name" value="Helicase_C-like"/>
</dbReference>
<dbReference type="InterPro" id="IPR041222">
    <property type="entry name" value="PriA_3primeBD"/>
</dbReference>
<dbReference type="NCBIfam" id="NF004069">
    <property type="entry name" value="PRK05580.2-1"/>
    <property type="match status" value="1"/>
</dbReference>
<comment type="cofactor">
    <cofactor evidence="12">
        <name>Zn(2+)</name>
        <dbReference type="ChEBI" id="CHEBI:29105"/>
    </cofactor>
    <text evidence="12">Binds 2 zinc ions per subunit.</text>
</comment>
<comment type="caution">
    <text evidence="15">The sequence shown here is derived from an EMBL/GenBank/DDBJ whole genome shotgun (WGS) entry which is preliminary data.</text>
</comment>
<name>A0AAI9AJ03_9BACT</name>
<dbReference type="GO" id="GO:0006302">
    <property type="term" value="P:double-strand break repair"/>
    <property type="evidence" value="ECO:0007669"/>
    <property type="project" value="InterPro"/>
</dbReference>
<evidence type="ECO:0000256" key="5">
    <source>
        <dbReference type="ARBA" id="ARBA00022801"/>
    </source>
</evidence>
<keyword evidence="9 12" id="KW-0238">DNA-binding</keyword>
<dbReference type="Gene3D" id="3.40.1440.60">
    <property type="entry name" value="PriA, 3(prime) DNA-binding domain"/>
    <property type="match status" value="1"/>
</dbReference>
<gene>
    <name evidence="12" type="primary">priA</name>
    <name evidence="15" type="ORF">CMTB2_02523</name>
</gene>
<dbReference type="InterPro" id="IPR042115">
    <property type="entry name" value="PriA_3primeBD_sf"/>
</dbReference>
<comment type="function">
    <text evidence="12">Initiates the restart of stalled replication forks, which reloads the replicative helicase on sites other than the origin of replication. Recognizes and binds to abandoned replication forks and remodels them to uncover a helicase loading site. Promotes assembly of the primosome at these replication forks.</text>
</comment>
<dbReference type="InterPro" id="IPR027417">
    <property type="entry name" value="P-loop_NTPase"/>
</dbReference>
<protein>
    <recommendedName>
        <fullName evidence="12">Replication restart protein PriA</fullName>
    </recommendedName>
    <alternativeName>
        <fullName evidence="12">ATP-dependent DNA helicase PriA</fullName>
        <ecNumber evidence="12">5.6.2.4</ecNumber>
    </alternativeName>
    <alternativeName>
        <fullName evidence="12">DNA 3'-5' helicase PriA</fullName>
    </alternativeName>
</protein>
<keyword evidence="3 12" id="KW-0479">Metal-binding</keyword>
<feature type="binding site" evidence="12">
    <location>
        <position position="359"/>
    </location>
    <ligand>
        <name>Zn(2+)</name>
        <dbReference type="ChEBI" id="CHEBI:29105"/>
        <label>2</label>
    </ligand>
</feature>
<dbReference type="GO" id="GO:0008270">
    <property type="term" value="F:zinc ion binding"/>
    <property type="evidence" value="ECO:0007669"/>
    <property type="project" value="UniProtKB-UniRule"/>
</dbReference>
<dbReference type="PANTHER" id="PTHR30580:SF0">
    <property type="entry name" value="PRIMOSOMAL PROTEIN N"/>
    <property type="match status" value="1"/>
</dbReference>
<dbReference type="GO" id="GO:1990077">
    <property type="term" value="C:primosome complex"/>
    <property type="evidence" value="ECO:0007669"/>
    <property type="project" value="UniProtKB-UniRule"/>
</dbReference>
<dbReference type="Pfam" id="PF00270">
    <property type="entry name" value="DEAD"/>
    <property type="match status" value="1"/>
</dbReference>
<keyword evidence="10 12" id="KW-0413">Isomerase</keyword>
<feature type="binding site" evidence="12">
    <location>
        <position position="341"/>
    </location>
    <ligand>
        <name>Zn(2+)</name>
        <dbReference type="ChEBI" id="CHEBI:29105"/>
        <label>2</label>
    </ligand>
</feature>
<keyword evidence="6 12" id="KW-0347">Helicase</keyword>
<feature type="binding site" evidence="12">
    <location>
        <position position="338"/>
    </location>
    <ligand>
        <name>Zn(2+)</name>
        <dbReference type="ChEBI" id="CHEBI:29105"/>
        <label>2</label>
    </ligand>
</feature>
<dbReference type="Pfam" id="PF18319">
    <property type="entry name" value="Zn_ribbon_PriA"/>
    <property type="match status" value="1"/>
</dbReference>
<dbReference type="EMBL" id="ABCJ01000001">
    <property type="protein sequence ID" value="EDM24354.1"/>
    <property type="molecule type" value="Genomic_DNA"/>
</dbReference>
<dbReference type="AlphaFoldDB" id="A0AAI9AJ03"/>
<comment type="catalytic activity">
    <reaction evidence="11 12">
        <text>ATP + H2O = ADP + phosphate + H(+)</text>
        <dbReference type="Rhea" id="RHEA:13065"/>
        <dbReference type="ChEBI" id="CHEBI:15377"/>
        <dbReference type="ChEBI" id="CHEBI:15378"/>
        <dbReference type="ChEBI" id="CHEBI:30616"/>
        <dbReference type="ChEBI" id="CHEBI:43474"/>
        <dbReference type="ChEBI" id="CHEBI:456216"/>
        <dbReference type="EC" id="5.6.2.4"/>
    </reaction>
</comment>
<organism evidence="15 16">
    <name type="scientific">Caminibacter mediatlanticus TB-2</name>
    <dbReference type="NCBI Taxonomy" id="391592"/>
    <lineage>
        <taxon>Bacteria</taxon>
        <taxon>Pseudomonadati</taxon>
        <taxon>Campylobacterota</taxon>
        <taxon>Epsilonproteobacteria</taxon>
        <taxon>Nautiliales</taxon>
        <taxon>Nautiliaceae</taxon>
        <taxon>Caminibacter</taxon>
    </lineage>
</organism>
<evidence type="ECO:0000256" key="2">
    <source>
        <dbReference type="ARBA" id="ARBA00022705"/>
    </source>
</evidence>
<dbReference type="SMART" id="SM00487">
    <property type="entry name" value="DEXDc"/>
    <property type="match status" value="1"/>
</dbReference>
<dbReference type="Pfam" id="PF18074">
    <property type="entry name" value="PriA_C"/>
    <property type="match status" value="1"/>
</dbReference>
<comment type="catalytic activity">
    <reaction evidence="12">
        <text>Couples ATP hydrolysis with the unwinding of duplex DNA by translocating in the 3'-5' direction.</text>
        <dbReference type="EC" id="5.6.2.4"/>
    </reaction>
</comment>
<feature type="domain" description="Helicase ATP-binding" evidence="13">
    <location>
        <begin position="118"/>
        <end position="284"/>
    </location>
</feature>
<keyword evidence="8 12" id="KW-0067">ATP-binding</keyword>
<dbReference type="InterPro" id="IPR014001">
    <property type="entry name" value="Helicase_ATP-bd"/>
</dbReference>
<dbReference type="InterPro" id="IPR005259">
    <property type="entry name" value="PriA"/>
</dbReference>
<dbReference type="FunFam" id="3.40.50.300:FF:000489">
    <property type="entry name" value="Primosome assembly protein PriA"/>
    <property type="match status" value="1"/>
</dbReference>
<comment type="similarity">
    <text evidence="12">Belongs to the helicase family. PriA subfamily.</text>
</comment>
<dbReference type="GO" id="GO:0006269">
    <property type="term" value="P:DNA replication, synthesis of primer"/>
    <property type="evidence" value="ECO:0007669"/>
    <property type="project" value="UniProtKB-KW"/>
</dbReference>
<evidence type="ECO:0000256" key="3">
    <source>
        <dbReference type="ARBA" id="ARBA00022723"/>
    </source>
</evidence>
<evidence type="ECO:0000256" key="4">
    <source>
        <dbReference type="ARBA" id="ARBA00022741"/>
    </source>
</evidence>
<keyword evidence="7 12" id="KW-0862">Zinc</keyword>
<evidence type="ECO:0000256" key="11">
    <source>
        <dbReference type="ARBA" id="ARBA00048988"/>
    </source>
</evidence>
<dbReference type="Pfam" id="PF00271">
    <property type="entry name" value="Helicase_C"/>
    <property type="match status" value="1"/>
</dbReference>
<dbReference type="InterPro" id="IPR011545">
    <property type="entry name" value="DEAD/DEAH_box_helicase_dom"/>
</dbReference>
<dbReference type="HAMAP" id="MF_00983">
    <property type="entry name" value="PriA"/>
    <property type="match status" value="1"/>
</dbReference>
<evidence type="ECO:0000256" key="12">
    <source>
        <dbReference type="HAMAP-Rule" id="MF_00983"/>
    </source>
</evidence>
<dbReference type="GO" id="GO:0016787">
    <property type="term" value="F:hydrolase activity"/>
    <property type="evidence" value="ECO:0007669"/>
    <property type="project" value="UniProtKB-KW"/>
</dbReference>
<reference evidence="15 16" key="1">
    <citation type="journal article" date="2011" name="Stand. Genomic Sci.">
        <title>Draft genome sequence of Caminibacter mediatlanticus strain TB-2, an epsilonproteobacterium isolated from a deep-sea hydrothermal vent.</title>
        <authorList>
            <person name="Giovannelli D."/>
            <person name="Ferriera S."/>
            <person name="Johnson J."/>
            <person name="Kravitz S."/>
            <person name="Perez-Rodriguez I."/>
            <person name="Ricci J."/>
            <person name="O'Brien C."/>
            <person name="Voordeckers J.W."/>
            <person name="Bini E."/>
            <person name="Vetriani C."/>
        </authorList>
    </citation>
    <scope>NUCLEOTIDE SEQUENCE [LARGE SCALE GENOMIC DNA]</scope>
    <source>
        <strain evidence="15 16">TB-2</strain>
    </source>
</reference>
<dbReference type="PROSITE" id="PS51192">
    <property type="entry name" value="HELICASE_ATP_BIND_1"/>
    <property type="match status" value="1"/>
</dbReference>
<feature type="binding site" evidence="12">
    <location>
        <position position="372"/>
    </location>
    <ligand>
        <name>Zn(2+)</name>
        <dbReference type="ChEBI" id="CHEBI:29105"/>
        <label>1</label>
    </ligand>
</feature>
<dbReference type="InterPro" id="IPR040498">
    <property type="entry name" value="PriA_CRR"/>
</dbReference>
<dbReference type="GO" id="GO:0043138">
    <property type="term" value="F:3'-5' DNA helicase activity"/>
    <property type="evidence" value="ECO:0007669"/>
    <property type="project" value="UniProtKB-EC"/>
</dbReference>
<keyword evidence="5 12" id="KW-0378">Hydrolase</keyword>
<dbReference type="GO" id="GO:0003677">
    <property type="term" value="F:DNA binding"/>
    <property type="evidence" value="ECO:0007669"/>
    <property type="project" value="UniProtKB-UniRule"/>
</dbReference>
<dbReference type="SUPFAM" id="SSF52540">
    <property type="entry name" value="P-loop containing nucleoside triphosphate hydrolases"/>
    <property type="match status" value="2"/>
</dbReference>
<evidence type="ECO:0000256" key="9">
    <source>
        <dbReference type="ARBA" id="ARBA00023125"/>
    </source>
</evidence>
<keyword evidence="4 12" id="KW-0547">Nucleotide-binding</keyword>
<feature type="binding site" evidence="12">
    <location>
        <position position="329"/>
    </location>
    <ligand>
        <name>Zn(2+)</name>
        <dbReference type="ChEBI" id="CHEBI:29105"/>
        <label>1</label>
    </ligand>
</feature>
<dbReference type="GO" id="GO:0005524">
    <property type="term" value="F:ATP binding"/>
    <property type="evidence" value="ECO:0007669"/>
    <property type="project" value="UniProtKB-UniRule"/>
</dbReference>
<dbReference type="SMART" id="SM00490">
    <property type="entry name" value="HELICc"/>
    <property type="match status" value="1"/>
</dbReference>
<feature type="binding site" evidence="12">
    <location>
        <position position="356"/>
    </location>
    <ligand>
        <name>Zn(2+)</name>
        <dbReference type="ChEBI" id="CHEBI:29105"/>
        <label>2</label>
    </ligand>
</feature>
<evidence type="ECO:0000259" key="13">
    <source>
        <dbReference type="PROSITE" id="PS51192"/>
    </source>
</evidence>
<proteinExistence type="inferred from homology"/>
<dbReference type="PANTHER" id="PTHR30580">
    <property type="entry name" value="PRIMOSOMAL PROTEIN N"/>
    <property type="match status" value="1"/>
</dbReference>
<dbReference type="NCBIfam" id="TIGR00595">
    <property type="entry name" value="priA"/>
    <property type="match status" value="1"/>
</dbReference>
<sequence length="601" mass="69964">MKFYEVAILNTNQVFTYKSNINLKKGDIVKVPLKSKEVEGFVLKEVKKPEFECKNVIEKIYEFDEKYVKIIEFISFYYFSSIGEAASLFYIPRKEKLYNKENTLKIDINLTQKQQEALNFLKKENISILFGDTGSGKTEIYVKLIEKYINKGKSAIFLLPEIAITSSIEKRLKKYFGDSLAIWHSKITKKKREEILQEISEGKIKVVVGPRSALFLPLRNLGVIIVDEAHDDSYKSESIPKYNAKDLAIFMGKTLNAKVVLGSATPLVSDLYKFPYFRLKGTFHNTKKTRYFTESFNEFIIKKIDEKLKQNKQVIIFLPTRAHFKYMICKNCGEAIKCKYCDVAMSLHKDKLALKCHYCNFTQKIPNLCPNCGSEEFINERKGTSELVEELREIFKNTKIEKFDRDIVTSKSRIDKLLKSFANKEIDILVGTQMLSKGHDFPDVALSIVLDIDFLLNSADYKARERAFSLAKQVEGRAGRKEDGEVIIQTLNPEFFDRDYEEFYNEEIEFRKDLNYPPFSRLLKVEFIDKKKEVAKKNMQEFLKCIGKIEELIGYGEAPIFKIKNKYRYYVLFKGKNLHKKIYPCIDLNKAKVDMDPVNFI</sequence>
<dbReference type="GO" id="GO:0006310">
    <property type="term" value="P:DNA recombination"/>
    <property type="evidence" value="ECO:0007669"/>
    <property type="project" value="InterPro"/>
</dbReference>
<evidence type="ECO:0000259" key="14">
    <source>
        <dbReference type="PROSITE" id="PS51194"/>
    </source>
</evidence>
<feature type="binding site" evidence="12">
    <location>
        <position position="332"/>
    </location>
    <ligand>
        <name>Zn(2+)</name>
        <dbReference type="ChEBI" id="CHEBI:29105"/>
        <label>1</label>
    </ligand>
</feature>